<sequence>MRTKLLPPGLVDTASSIYYSGDDGINDPFHGGDANGSDKNGLDDVFLYFGWGRKSKEYSSGFALDHVSFIMIVFLNEQCEDGRSSKDLESISNKYFLLLYPSLIEDEDPIPMSCLCSRDGIQVTFSVGRIENLLEFVYAKDMEDFLEPTHGLFIGPVDQQQDLRDIMDFVSNAGFLLELSASREANVGDMASECVVLLLKAAPREATTGLLTNLHRVSAIIGSWNRGISHFLVVQRMLHAIGHSCKQYLCRAMILSISIPEITKIEAIVSELKSSGISGLANAASLVEVKLQRLPRCI</sequence>
<accession>A0A978UCB7</accession>
<organism evidence="3 4">
    <name type="scientific">Ziziphus jujuba var. spinosa</name>
    <dbReference type="NCBI Taxonomy" id="714518"/>
    <lineage>
        <taxon>Eukaryota</taxon>
        <taxon>Viridiplantae</taxon>
        <taxon>Streptophyta</taxon>
        <taxon>Embryophyta</taxon>
        <taxon>Tracheophyta</taxon>
        <taxon>Spermatophyta</taxon>
        <taxon>Magnoliopsida</taxon>
        <taxon>eudicotyledons</taxon>
        <taxon>Gunneridae</taxon>
        <taxon>Pentapetalae</taxon>
        <taxon>rosids</taxon>
        <taxon>fabids</taxon>
        <taxon>Rosales</taxon>
        <taxon>Rhamnaceae</taxon>
        <taxon>Paliureae</taxon>
        <taxon>Ziziphus</taxon>
    </lineage>
</organism>
<feature type="domain" description="RUNKEL ARM-repeat" evidence="2">
    <location>
        <begin position="127"/>
        <end position="152"/>
    </location>
</feature>
<dbReference type="GO" id="GO:0000914">
    <property type="term" value="P:phragmoplast assembly"/>
    <property type="evidence" value="ECO:0007669"/>
    <property type="project" value="InterPro"/>
</dbReference>
<proteinExistence type="predicted"/>
<dbReference type="Pfam" id="PF24970">
    <property type="entry name" value="ARM_RUK"/>
    <property type="match status" value="2"/>
</dbReference>
<dbReference type="PANTHER" id="PTHR46562">
    <property type="entry name" value="SERINE/THREONINE-KINASE ULK4-LIKE PROTEIN-RELATED"/>
    <property type="match status" value="1"/>
</dbReference>
<evidence type="ECO:0000259" key="1">
    <source>
        <dbReference type="Pfam" id="PF23606"/>
    </source>
</evidence>
<feature type="domain" description="RUNKEL ARM-repeat" evidence="2">
    <location>
        <begin position="157"/>
        <end position="297"/>
    </location>
</feature>
<reference evidence="3" key="1">
    <citation type="journal article" date="2021" name="Front. Plant Sci.">
        <title>Chromosome-Scale Genome Assembly for Chinese Sour Jujube and Insights Into Its Genome Evolution and Domestication Signature.</title>
        <authorList>
            <person name="Shen L.-Y."/>
            <person name="Luo H."/>
            <person name="Wang X.-L."/>
            <person name="Wang X.-M."/>
            <person name="Qiu X.-J."/>
            <person name="Liu H."/>
            <person name="Zhou S.-S."/>
            <person name="Jia K.-H."/>
            <person name="Nie S."/>
            <person name="Bao Y.-T."/>
            <person name="Zhang R.-G."/>
            <person name="Yun Q.-Z."/>
            <person name="Chai Y.-H."/>
            <person name="Lu J.-Y."/>
            <person name="Li Y."/>
            <person name="Zhao S.-W."/>
            <person name="Mao J.-F."/>
            <person name="Jia S.-G."/>
            <person name="Mao Y.-M."/>
        </authorList>
    </citation>
    <scope>NUCLEOTIDE SEQUENCE</scope>
    <source>
        <strain evidence="3">AT0</strain>
        <tissue evidence="3">Leaf</tissue>
    </source>
</reference>
<feature type="domain" description="Serine/threonine-protein kinase ULK4/RUNKEL HEAT repeats" evidence="1">
    <location>
        <begin position="66"/>
        <end position="113"/>
    </location>
</feature>
<dbReference type="AlphaFoldDB" id="A0A978UCB7"/>
<dbReference type="GO" id="GO:0008017">
    <property type="term" value="F:microtubule binding"/>
    <property type="evidence" value="ECO:0007669"/>
    <property type="project" value="InterPro"/>
</dbReference>
<dbReference type="InterPro" id="IPR044591">
    <property type="entry name" value="RUK"/>
</dbReference>
<dbReference type="InterPro" id="IPR056980">
    <property type="entry name" value="ARM_RUK"/>
</dbReference>
<evidence type="ECO:0000313" key="4">
    <source>
        <dbReference type="Proteomes" id="UP000813462"/>
    </source>
</evidence>
<gene>
    <name evidence="3" type="ORF">FEM48_Zijuj12G0088000</name>
</gene>
<dbReference type="EMBL" id="JAEACU010000012">
    <property type="protein sequence ID" value="KAH7512410.1"/>
    <property type="molecule type" value="Genomic_DNA"/>
</dbReference>
<dbReference type="InterPro" id="IPR056981">
    <property type="entry name" value="HEAT_ULK4_RUNKEL"/>
</dbReference>
<name>A0A978UCB7_ZIZJJ</name>
<evidence type="ECO:0000313" key="3">
    <source>
        <dbReference type="EMBL" id="KAH7512410.1"/>
    </source>
</evidence>
<dbReference type="Pfam" id="PF23606">
    <property type="entry name" value="HEAT_ULK4"/>
    <property type="match status" value="1"/>
</dbReference>
<dbReference type="Proteomes" id="UP000813462">
    <property type="component" value="Unassembled WGS sequence"/>
</dbReference>
<dbReference type="PANTHER" id="PTHR46562:SF1">
    <property type="entry name" value="SERINE_THREONINE-PROTEIN KINASE ULK4"/>
    <property type="match status" value="1"/>
</dbReference>
<protein>
    <submittedName>
        <fullName evidence="3">Uncharacterized protein</fullName>
    </submittedName>
</protein>
<comment type="caution">
    <text evidence="3">The sequence shown here is derived from an EMBL/GenBank/DDBJ whole genome shotgun (WGS) entry which is preliminary data.</text>
</comment>
<evidence type="ECO:0000259" key="2">
    <source>
        <dbReference type="Pfam" id="PF24970"/>
    </source>
</evidence>